<proteinExistence type="inferred from homology"/>
<sequence length="307" mass="32191">MLAFLGIAALFLLALATGACGGAGTAEAETPIRVVLIPADGGTASGTLADYRPLFATLSRSTGMRFELTVTQSYGAAVEGICNGVADLAFVGPATYLQARDRGCAQLLAVGIKNGQPRYYAAFFVRDDAAAQSLTDLRGKRVAFGDINSTSSFLMPVAMLMETGLDPARDLSAVRLTGSHPNSLNALLQGQVDAAALSLDSYDRALRAGVPGAERLRVLARSEAMPYPPFIVSTRLPAAKREALRKGFARLARDAAISQGRITGYGGGAIEGYATDFSDAPFDSMARRIARVTPALKAALLERAAQR</sequence>
<dbReference type="SUPFAM" id="SSF53850">
    <property type="entry name" value="Periplasmic binding protein-like II"/>
    <property type="match status" value="1"/>
</dbReference>
<evidence type="ECO:0000256" key="1">
    <source>
        <dbReference type="ARBA" id="ARBA00007162"/>
    </source>
</evidence>
<dbReference type="NCBIfam" id="TIGR01098">
    <property type="entry name" value="3A0109s03R"/>
    <property type="match status" value="1"/>
</dbReference>
<comment type="caution">
    <text evidence="4">The sequence shown here is derived from an EMBL/GenBank/DDBJ whole genome shotgun (WGS) entry which is preliminary data.</text>
</comment>
<evidence type="ECO:0000256" key="2">
    <source>
        <dbReference type="ARBA" id="ARBA00022729"/>
    </source>
</evidence>
<dbReference type="RefSeq" id="WP_339587959.1">
    <property type="nucleotide sequence ID" value="NZ_JBBHJZ010000003.1"/>
</dbReference>
<gene>
    <name evidence="4" type="ORF">WG901_15290</name>
</gene>
<evidence type="ECO:0000313" key="4">
    <source>
        <dbReference type="EMBL" id="MEJ5978014.1"/>
    </source>
</evidence>
<dbReference type="Pfam" id="PF12974">
    <property type="entry name" value="Phosphonate-bd"/>
    <property type="match status" value="1"/>
</dbReference>
<dbReference type="InterPro" id="IPR005770">
    <property type="entry name" value="PhnD"/>
</dbReference>
<dbReference type="CDD" id="cd01071">
    <property type="entry name" value="PBP2_PhnD_like"/>
    <property type="match status" value="1"/>
</dbReference>
<comment type="similarity">
    <text evidence="1">Belongs to the phosphate/phosphite/phosphonate binding protein family.</text>
</comment>
<keyword evidence="5" id="KW-1185">Reference proteome</keyword>
<accession>A0ABU8RY50</accession>
<feature type="signal peptide" evidence="3">
    <location>
        <begin position="1"/>
        <end position="28"/>
    </location>
</feature>
<dbReference type="Gene3D" id="3.40.190.10">
    <property type="entry name" value="Periplasmic binding protein-like II"/>
    <property type="match status" value="2"/>
</dbReference>
<evidence type="ECO:0000313" key="5">
    <source>
        <dbReference type="Proteomes" id="UP001361239"/>
    </source>
</evidence>
<dbReference type="Proteomes" id="UP001361239">
    <property type="component" value="Unassembled WGS sequence"/>
</dbReference>
<evidence type="ECO:0000256" key="3">
    <source>
        <dbReference type="SAM" id="SignalP"/>
    </source>
</evidence>
<name>A0ABU8RY50_9SPHN</name>
<dbReference type="PANTHER" id="PTHR35841:SF1">
    <property type="entry name" value="PHOSPHONATES-BINDING PERIPLASMIC PROTEIN"/>
    <property type="match status" value="1"/>
</dbReference>
<feature type="chain" id="PRO_5047338876" evidence="3">
    <location>
        <begin position="29"/>
        <end position="307"/>
    </location>
</feature>
<keyword evidence="2 3" id="KW-0732">Signal</keyword>
<organism evidence="4 5">
    <name type="scientific">Novosphingobium anseongense</name>
    <dbReference type="NCBI Taxonomy" id="3133436"/>
    <lineage>
        <taxon>Bacteria</taxon>
        <taxon>Pseudomonadati</taxon>
        <taxon>Pseudomonadota</taxon>
        <taxon>Alphaproteobacteria</taxon>
        <taxon>Sphingomonadales</taxon>
        <taxon>Sphingomonadaceae</taxon>
        <taxon>Novosphingobium</taxon>
    </lineage>
</organism>
<dbReference type="EMBL" id="JBBHJZ010000003">
    <property type="protein sequence ID" value="MEJ5978014.1"/>
    <property type="molecule type" value="Genomic_DNA"/>
</dbReference>
<protein>
    <submittedName>
        <fullName evidence="4">Phosphate/phosphite/phosphonate ABC transporter substrate-binding protein</fullName>
    </submittedName>
</protein>
<dbReference type="PANTHER" id="PTHR35841">
    <property type="entry name" value="PHOSPHONATES-BINDING PERIPLASMIC PROTEIN"/>
    <property type="match status" value="1"/>
</dbReference>
<reference evidence="4 5" key="1">
    <citation type="submission" date="2024-03" db="EMBL/GenBank/DDBJ databases">
        <authorList>
            <person name="Jo J.-H."/>
        </authorList>
    </citation>
    <scope>NUCLEOTIDE SEQUENCE [LARGE SCALE GENOMIC DNA]</scope>
    <source>
        <strain evidence="4 5">PS1R-30</strain>
    </source>
</reference>